<dbReference type="InterPro" id="IPR004242">
    <property type="entry name" value="Transposase_21"/>
</dbReference>
<proteinExistence type="predicted"/>
<evidence type="ECO:0000313" key="1">
    <source>
        <dbReference type="EMBL" id="KAK6786969.1"/>
    </source>
</evidence>
<sequence>MGRWSNESFTMFLKMLKEELLPDEVDLPNTYYGAKKVIRNLGLSYERIIACRNDCMLYWKEDKLLDSCKVYGESIWKVDKCNGEAKNKKGKKIALKILCYFPLKPRLQRLFMSSKTSSLMTWHHDERVDDGIMRHPADLIAWKSFDKLHPSFAAEPRNIQLGLASSTISECKNLI</sequence>
<organism evidence="1 2">
    <name type="scientific">Solanum bulbocastanum</name>
    <name type="common">Wild potato</name>
    <dbReference type="NCBI Taxonomy" id="147425"/>
    <lineage>
        <taxon>Eukaryota</taxon>
        <taxon>Viridiplantae</taxon>
        <taxon>Streptophyta</taxon>
        <taxon>Embryophyta</taxon>
        <taxon>Tracheophyta</taxon>
        <taxon>Spermatophyta</taxon>
        <taxon>Magnoliopsida</taxon>
        <taxon>eudicotyledons</taxon>
        <taxon>Gunneridae</taxon>
        <taxon>Pentapetalae</taxon>
        <taxon>asterids</taxon>
        <taxon>lamiids</taxon>
        <taxon>Solanales</taxon>
        <taxon>Solanaceae</taxon>
        <taxon>Solanoideae</taxon>
        <taxon>Solaneae</taxon>
        <taxon>Solanum</taxon>
    </lineage>
</organism>
<dbReference type="AlphaFoldDB" id="A0AAN8YBN2"/>
<accession>A0AAN8YBN2</accession>
<protein>
    <submittedName>
        <fullName evidence="1">Uncharacterized protein</fullName>
    </submittedName>
</protein>
<dbReference type="EMBL" id="JBANQN010000006">
    <property type="protein sequence ID" value="KAK6786969.1"/>
    <property type="molecule type" value="Genomic_DNA"/>
</dbReference>
<keyword evidence="2" id="KW-1185">Reference proteome</keyword>
<name>A0AAN8YBN2_SOLBU</name>
<dbReference type="PANTHER" id="PTHR10775:SF158">
    <property type="entry name" value="TNP2-LIKE TRANSPOSON PROTEIN"/>
    <property type="match status" value="1"/>
</dbReference>
<gene>
    <name evidence="1" type="ORF">RDI58_015494</name>
</gene>
<evidence type="ECO:0000313" key="2">
    <source>
        <dbReference type="Proteomes" id="UP001371456"/>
    </source>
</evidence>
<dbReference type="PANTHER" id="PTHR10775">
    <property type="entry name" value="OS08G0208400 PROTEIN"/>
    <property type="match status" value="1"/>
</dbReference>
<dbReference type="Pfam" id="PF02992">
    <property type="entry name" value="Transposase_21"/>
    <property type="match status" value="1"/>
</dbReference>
<comment type="caution">
    <text evidence="1">The sequence shown here is derived from an EMBL/GenBank/DDBJ whole genome shotgun (WGS) entry which is preliminary data.</text>
</comment>
<dbReference type="Proteomes" id="UP001371456">
    <property type="component" value="Unassembled WGS sequence"/>
</dbReference>
<reference evidence="1 2" key="1">
    <citation type="submission" date="2024-02" db="EMBL/GenBank/DDBJ databases">
        <title>de novo genome assembly of Solanum bulbocastanum strain 11H21.</title>
        <authorList>
            <person name="Hosaka A.J."/>
        </authorList>
    </citation>
    <scope>NUCLEOTIDE SEQUENCE [LARGE SCALE GENOMIC DNA]</scope>
    <source>
        <tissue evidence="1">Young leaves</tissue>
    </source>
</reference>